<dbReference type="PANTHER" id="PTHR11733">
    <property type="entry name" value="ZINC METALLOPROTEASE FAMILY M13 NEPRILYSIN-RELATED"/>
    <property type="match status" value="1"/>
</dbReference>
<dbReference type="SUPFAM" id="SSF55486">
    <property type="entry name" value="Metalloproteases ('zincins'), catalytic domain"/>
    <property type="match status" value="1"/>
</dbReference>
<gene>
    <name evidence="3" type="ORF">CRE_00122</name>
</gene>
<dbReference type="HOGENOM" id="CLU_042842_0_0_1"/>
<dbReference type="PROSITE" id="PS51885">
    <property type="entry name" value="NEPRILYSIN"/>
    <property type="match status" value="1"/>
</dbReference>
<evidence type="ECO:0000259" key="2">
    <source>
        <dbReference type="Pfam" id="PF01431"/>
    </source>
</evidence>
<evidence type="ECO:0000313" key="4">
    <source>
        <dbReference type="Proteomes" id="UP000008281"/>
    </source>
</evidence>
<dbReference type="Pfam" id="PF01431">
    <property type="entry name" value="Peptidase_M13"/>
    <property type="match status" value="1"/>
</dbReference>
<dbReference type="GO" id="GO:0016485">
    <property type="term" value="P:protein processing"/>
    <property type="evidence" value="ECO:0007669"/>
    <property type="project" value="TreeGrafter"/>
</dbReference>
<dbReference type="EMBL" id="DS268407">
    <property type="protein sequence ID" value="EFO82356.1"/>
    <property type="molecule type" value="Genomic_DNA"/>
</dbReference>
<dbReference type="AlphaFoldDB" id="E3LD94"/>
<dbReference type="PANTHER" id="PTHR11733:SF208">
    <property type="entry name" value="PEPTIDASE M13 C-TERMINAL DOMAIN-CONTAINING PROTEIN"/>
    <property type="match status" value="1"/>
</dbReference>
<organism evidence="4">
    <name type="scientific">Caenorhabditis remanei</name>
    <name type="common">Caenorhabditis vulgaris</name>
    <dbReference type="NCBI Taxonomy" id="31234"/>
    <lineage>
        <taxon>Eukaryota</taxon>
        <taxon>Metazoa</taxon>
        <taxon>Ecdysozoa</taxon>
        <taxon>Nematoda</taxon>
        <taxon>Chromadorea</taxon>
        <taxon>Rhabditida</taxon>
        <taxon>Rhabditina</taxon>
        <taxon>Rhabditomorpha</taxon>
        <taxon>Rhabditoidea</taxon>
        <taxon>Rhabditidae</taxon>
        <taxon>Peloderinae</taxon>
        <taxon>Caenorhabditis</taxon>
    </lineage>
</organism>
<dbReference type="Proteomes" id="UP000008281">
    <property type="component" value="Unassembled WGS sequence"/>
</dbReference>
<feature type="chain" id="PRO_5003173376" description="Peptidase M13 C-terminal domain-containing protein" evidence="1">
    <location>
        <begin position="19"/>
        <end position="492"/>
    </location>
</feature>
<protein>
    <recommendedName>
        <fullName evidence="2">Peptidase M13 C-terminal domain-containing protein</fullName>
    </recommendedName>
</protein>
<name>E3LD94_CAERE</name>
<dbReference type="InterPro" id="IPR024079">
    <property type="entry name" value="MetalloPept_cat_dom_sf"/>
</dbReference>
<dbReference type="OMA" id="YQQLFFY"/>
<dbReference type="InParanoid" id="E3LD94"/>
<keyword evidence="1" id="KW-0732">Signal</keyword>
<accession>E3LD94</accession>
<dbReference type="InterPro" id="IPR018497">
    <property type="entry name" value="Peptidase_M13_C"/>
</dbReference>
<dbReference type="GO" id="GO:0004222">
    <property type="term" value="F:metalloendopeptidase activity"/>
    <property type="evidence" value="ECO:0007669"/>
    <property type="project" value="InterPro"/>
</dbReference>
<sequence>MMLNHFILIFFLFKSTDAHDVIRDALNSIDQFSDPCDNFYAHVCTYTEPGFLTNAMYAPIFEKLIAQQRDSSWENLESMVCSSKCETQDLDLHNFLLKVEQIMYRTLSPKCHFTDCMTLLESDNNCTRASETLQSRLQPYHGNVVADMKMLNDEMNKVLENIRVVSMIIDGDYREGIEFVNENVKNMISIVTKMIEKTSWAQNQGVTKTIKQLVEEIVVDDNYAVQLRSNIDVLMDFEQKYLKCTGSFKGDFNLLCLQLTWEVMKTTGEPAFFKWLNAGNFHPTTIFGLPIYAIAKDAKETAGKLGSAIAVAGHELSHSIIESPYFRQLLPFSSEEAIQCVQSQFNNTCNEFGEVSKKKHKSFKLIRFQGMCGVSDVPGEIDENGSDLLGLQLAYELFLNEYQGREEDIYLQLNHRNITYQQLFFYAFPILHCRNVPRAVGDPHSTAIVRANILVQIPAFQDAFQCSDDSRMMKTMQKQCNIYGENAPQQKK</sequence>
<dbReference type="eggNOG" id="KOG3624">
    <property type="taxonomic scope" value="Eukaryota"/>
</dbReference>
<dbReference type="Gene3D" id="3.40.390.10">
    <property type="entry name" value="Collagenase (Catalytic Domain)"/>
    <property type="match status" value="1"/>
</dbReference>
<feature type="signal peptide" evidence="1">
    <location>
        <begin position="1"/>
        <end position="18"/>
    </location>
</feature>
<dbReference type="InterPro" id="IPR000718">
    <property type="entry name" value="Peptidase_M13"/>
</dbReference>
<evidence type="ECO:0000256" key="1">
    <source>
        <dbReference type="SAM" id="SignalP"/>
    </source>
</evidence>
<proteinExistence type="predicted"/>
<dbReference type="GO" id="GO:0005886">
    <property type="term" value="C:plasma membrane"/>
    <property type="evidence" value="ECO:0007669"/>
    <property type="project" value="TreeGrafter"/>
</dbReference>
<dbReference type="FunCoup" id="E3LD94">
    <property type="interactions" value="1717"/>
</dbReference>
<evidence type="ECO:0000313" key="3">
    <source>
        <dbReference type="EMBL" id="EFO82356.1"/>
    </source>
</evidence>
<dbReference type="OrthoDB" id="5828898at2759"/>
<keyword evidence="4" id="KW-1185">Reference proteome</keyword>
<feature type="domain" description="Peptidase M13 C-terminal" evidence="2">
    <location>
        <begin position="289"/>
        <end position="480"/>
    </location>
</feature>
<reference evidence="3" key="1">
    <citation type="submission" date="2007-07" db="EMBL/GenBank/DDBJ databases">
        <title>PCAP assembly of the Caenorhabditis remanei genome.</title>
        <authorList>
            <consortium name="The Caenorhabditis remanei Sequencing Consortium"/>
            <person name="Wilson R.K."/>
        </authorList>
    </citation>
    <scope>NUCLEOTIDE SEQUENCE [LARGE SCALE GENOMIC DNA]</scope>
    <source>
        <strain evidence="3">PB4641</strain>
    </source>
</reference>